<name>D3FZ54_ALKPO</name>
<feature type="region of interest" description="Disordered" evidence="1">
    <location>
        <begin position="1"/>
        <end position="31"/>
    </location>
</feature>
<proteinExistence type="predicted"/>
<dbReference type="STRING" id="398511.BpOF4_05125"/>
<evidence type="ECO:0008006" key="4">
    <source>
        <dbReference type="Google" id="ProtNLM"/>
    </source>
</evidence>
<dbReference type="RefSeq" id="WP_012960360.1">
    <property type="nucleotide sequence ID" value="NC_013791.2"/>
</dbReference>
<accession>D3FZ54</accession>
<dbReference type="HOGENOM" id="CLU_168781_0_1_9"/>
<sequence length="102" mass="11788">MQQQPTPQQQAMQQGNMSQSQTGQMQYPEPPQVITTKDSLYLNDMLSWNLLATKKAHFFAEQCQDQEIKQALEKAGMMHQQHYEKILTHLQPTQAQSTIPMQ</sequence>
<dbReference type="Proteomes" id="UP000001544">
    <property type="component" value="Chromosome"/>
</dbReference>
<dbReference type="AlphaFoldDB" id="D3FZ54"/>
<dbReference type="eggNOG" id="ENOG5032Y7E">
    <property type="taxonomic scope" value="Bacteria"/>
</dbReference>
<gene>
    <name evidence="2" type="ordered locus">BpOF4_05125</name>
</gene>
<evidence type="ECO:0000256" key="1">
    <source>
        <dbReference type="SAM" id="MobiDB-lite"/>
    </source>
</evidence>
<protein>
    <recommendedName>
        <fullName evidence="4">Rubrerythrin family protein</fullName>
    </recommendedName>
</protein>
<organism evidence="2 3">
    <name type="scientific">Alkalihalophilus pseudofirmus (strain ATCC BAA-2126 / JCM 17055 / OF4)</name>
    <name type="common">Bacillus pseudofirmus</name>
    <dbReference type="NCBI Taxonomy" id="398511"/>
    <lineage>
        <taxon>Bacteria</taxon>
        <taxon>Bacillati</taxon>
        <taxon>Bacillota</taxon>
        <taxon>Bacilli</taxon>
        <taxon>Bacillales</taxon>
        <taxon>Bacillaceae</taxon>
        <taxon>Alkalihalophilus</taxon>
    </lineage>
</organism>
<dbReference type="KEGG" id="bpf:BpOF4_05125"/>
<dbReference type="EMBL" id="CP001878">
    <property type="protein sequence ID" value="ADC49087.1"/>
    <property type="molecule type" value="Genomic_DNA"/>
</dbReference>
<keyword evidence="3" id="KW-1185">Reference proteome</keyword>
<evidence type="ECO:0000313" key="2">
    <source>
        <dbReference type="EMBL" id="ADC49087.1"/>
    </source>
</evidence>
<reference evidence="2 3" key="1">
    <citation type="journal article" date="2011" name="Environ. Microbiol.">
        <title>Genome of alkaliphilic Bacillus pseudofirmus OF4 reveals adaptations that support the ability to grow in an external pH range from 7.5 to 11.4.</title>
        <authorList>
            <person name="Janto B."/>
            <person name="Ahmed A."/>
            <person name="Ito M."/>
            <person name="Liu J."/>
            <person name="Hicks D.B."/>
            <person name="Pagni S."/>
            <person name="Fackelmayer O.J."/>
            <person name="Smith T.A."/>
            <person name="Earl J."/>
            <person name="Elbourne L.D."/>
            <person name="Hassan K."/>
            <person name="Paulsen I.T."/>
            <person name="Kolsto A.B."/>
            <person name="Tourasse N.J."/>
            <person name="Ehrlich G.D."/>
            <person name="Boissy R."/>
            <person name="Ivey D.M."/>
            <person name="Li G."/>
            <person name="Xue Y."/>
            <person name="Ma Y."/>
            <person name="Hu F.Z."/>
            <person name="Krulwich T.A."/>
        </authorList>
    </citation>
    <scope>NUCLEOTIDE SEQUENCE [LARGE SCALE GENOMIC DNA]</scope>
    <source>
        <strain evidence="3">ATCC BAA-2126 / JCM 17055 / OF4</strain>
    </source>
</reference>
<feature type="compositionally biased region" description="Low complexity" evidence="1">
    <location>
        <begin position="1"/>
        <end position="21"/>
    </location>
</feature>
<evidence type="ECO:0000313" key="3">
    <source>
        <dbReference type="Proteomes" id="UP000001544"/>
    </source>
</evidence>